<comment type="caution">
    <text evidence="3">The sequence shown here is derived from an EMBL/GenBank/DDBJ whole genome shotgun (WGS) entry which is preliminary data.</text>
</comment>
<dbReference type="SUPFAM" id="SSF51735">
    <property type="entry name" value="NAD(P)-binding Rossmann-fold domains"/>
    <property type="match status" value="1"/>
</dbReference>
<dbReference type="InterPro" id="IPR031629">
    <property type="entry name" value="DpaA_N"/>
</dbReference>
<sequence>MKHTLTFALAGGDVRQAYLGGLLAADGAQVRTIGLERSGTELEAGGAPRTLFAEADVILLPIPVMGTRGRLNAPLANAPYKLTDVLDAIPAGKPVYGGSVPRMVRDMAARRGIEVQDYLEREELALLNAIPTAEGAIQIAMEELPVTLHGLPVLVIGAGRIGTALAPRLRGLGAHVTVSARRYDDFARIRSGGYHYLDTRRLAGQLHAFPLVINTVPSPVLTRRVLADCAPDTLVIDLASGKGGVADDAGDLCRVIHALSLPGRVAPRSAAAAIYDTVCHMLEEEGLL</sequence>
<dbReference type="Pfam" id="PF16924">
    <property type="entry name" value="DpaA_N"/>
    <property type="match status" value="1"/>
</dbReference>
<feature type="domain" description="Alanine dehydrogenase/pyridine nucleotide transhydrogenase NAD(H)-binding" evidence="1">
    <location>
        <begin position="152"/>
        <end position="247"/>
    </location>
</feature>
<evidence type="ECO:0008006" key="5">
    <source>
        <dbReference type="Google" id="ProtNLM"/>
    </source>
</evidence>
<dbReference type="EMBL" id="NHOC01000001">
    <property type="protein sequence ID" value="OUM21688.1"/>
    <property type="molecule type" value="Genomic_DNA"/>
</dbReference>
<evidence type="ECO:0000313" key="3">
    <source>
        <dbReference type="EMBL" id="OUM21688.1"/>
    </source>
</evidence>
<dbReference type="RefSeq" id="WP_087016592.1">
    <property type="nucleotide sequence ID" value="NZ_NHOC01000001.1"/>
</dbReference>
<dbReference type="InterPro" id="IPR007698">
    <property type="entry name" value="AlaDH/PNT_NAD(H)-bd"/>
</dbReference>
<dbReference type="Gene3D" id="3.40.50.720">
    <property type="entry name" value="NAD(P)-binding Rossmann-like Domain"/>
    <property type="match status" value="1"/>
</dbReference>
<reference evidence="3 4" key="1">
    <citation type="submission" date="2017-05" db="EMBL/GenBank/DDBJ databases">
        <title>Butyricicoccus porcorum sp. nov. a butyrate-producing bacterium from the swine intestinal tract.</title>
        <authorList>
            <person name="Trachsel J."/>
            <person name="Humphrey S."/>
            <person name="Allen H.K."/>
        </authorList>
    </citation>
    <scope>NUCLEOTIDE SEQUENCE [LARGE SCALE GENOMIC DNA]</scope>
    <source>
        <strain evidence="3">BB10</strain>
    </source>
</reference>
<feature type="domain" description="Dipicolinate synthase subunit A N-terminal" evidence="2">
    <location>
        <begin position="7"/>
        <end position="118"/>
    </location>
</feature>
<evidence type="ECO:0000259" key="1">
    <source>
        <dbReference type="Pfam" id="PF01262"/>
    </source>
</evidence>
<proteinExistence type="predicted"/>
<evidence type="ECO:0000313" key="4">
    <source>
        <dbReference type="Proteomes" id="UP000194903"/>
    </source>
</evidence>
<dbReference type="Pfam" id="PF01262">
    <property type="entry name" value="AlaDh_PNT_C"/>
    <property type="match status" value="1"/>
</dbReference>
<dbReference type="OrthoDB" id="8840764at2"/>
<dbReference type="InterPro" id="IPR036291">
    <property type="entry name" value="NAD(P)-bd_dom_sf"/>
</dbReference>
<dbReference type="AlphaFoldDB" id="A0A252F7D7"/>
<dbReference type="Proteomes" id="UP000194903">
    <property type="component" value="Unassembled WGS sequence"/>
</dbReference>
<organism evidence="3 4">
    <name type="scientific">Butyricicoccus porcorum</name>
    <dbReference type="NCBI Taxonomy" id="1945634"/>
    <lineage>
        <taxon>Bacteria</taxon>
        <taxon>Bacillati</taxon>
        <taxon>Bacillota</taxon>
        <taxon>Clostridia</taxon>
        <taxon>Eubacteriales</taxon>
        <taxon>Butyricicoccaceae</taxon>
        <taxon>Butyricicoccus</taxon>
    </lineage>
</organism>
<gene>
    <name evidence="3" type="ORF">CBW42_00190</name>
</gene>
<protein>
    <recommendedName>
        <fullName evidence="5">Dipicolinate synthase</fullName>
    </recommendedName>
</protein>
<evidence type="ECO:0000259" key="2">
    <source>
        <dbReference type="Pfam" id="PF16924"/>
    </source>
</evidence>
<keyword evidence="4" id="KW-1185">Reference proteome</keyword>
<accession>A0A252F7D7</accession>
<name>A0A252F7D7_9FIRM</name>